<dbReference type="Gene3D" id="3.90.226.10">
    <property type="entry name" value="2-enoyl-CoA Hydratase, Chain A, domain 1"/>
    <property type="match status" value="1"/>
</dbReference>
<gene>
    <name evidence="3" type="ORF">OXPF_08400</name>
</gene>
<evidence type="ECO:0000256" key="1">
    <source>
        <dbReference type="SAM" id="SignalP"/>
    </source>
</evidence>
<dbReference type="SUPFAM" id="SSF82171">
    <property type="entry name" value="DPP6 N-terminal domain-like"/>
    <property type="match status" value="1"/>
</dbReference>
<feature type="signal peptide" evidence="1">
    <location>
        <begin position="1"/>
        <end position="22"/>
    </location>
</feature>
<dbReference type="AlphaFoldDB" id="A0A0P8WCL3"/>
<dbReference type="GO" id="GO:0008236">
    <property type="term" value="F:serine-type peptidase activity"/>
    <property type="evidence" value="ECO:0007669"/>
    <property type="project" value="InterPro"/>
</dbReference>
<dbReference type="Proteomes" id="UP000050326">
    <property type="component" value="Unassembled WGS sequence"/>
</dbReference>
<keyword evidence="1" id="KW-0732">Signal</keyword>
<dbReference type="RefSeq" id="WP_054873946.1">
    <property type="nucleotide sequence ID" value="NZ_LKET01000021.1"/>
</dbReference>
<name>A0A0P8WCL3_9CLOT</name>
<feature type="domain" description="Tail specific protease" evidence="2">
    <location>
        <begin position="248"/>
        <end position="367"/>
    </location>
</feature>
<dbReference type="InterPro" id="IPR005151">
    <property type="entry name" value="Tail-specific_protease"/>
</dbReference>
<dbReference type="OrthoDB" id="9774911at2"/>
<dbReference type="Gene3D" id="2.130.10.10">
    <property type="entry name" value="YVTN repeat-like/Quinoprotein amine dehydrogenase"/>
    <property type="match status" value="1"/>
</dbReference>
<dbReference type="PROSITE" id="PS51257">
    <property type="entry name" value="PROKAR_LIPOPROTEIN"/>
    <property type="match status" value="1"/>
</dbReference>
<protein>
    <submittedName>
        <fullName evidence="3">Peptidase family S41</fullName>
    </submittedName>
</protein>
<dbReference type="SUPFAM" id="SSF52096">
    <property type="entry name" value="ClpP/crotonase"/>
    <property type="match status" value="1"/>
</dbReference>
<organism evidence="3 4">
    <name type="scientific">Oxobacter pfennigii</name>
    <dbReference type="NCBI Taxonomy" id="36849"/>
    <lineage>
        <taxon>Bacteria</taxon>
        <taxon>Bacillati</taxon>
        <taxon>Bacillota</taxon>
        <taxon>Clostridia</taxon>
        <taxon>Eubacteriales</taxon>
        <taxon>Clostridiaceae</taxon>
        <taxon>Oxobacter</taxon>
    </lineage>
</organism>
<accession>A0A0P8WCL3</accession>
<comment type="caution">
    <text evidence="3">The sequence shown here is derived from an EMBL/GenBank/DDBJ whole genome shotgun (WGS) entry which is preliminary data.</text>
</comment>
<dbReference type="PATRIC" id="fig|36849.3.peg.895"/>
<evidence type="ECO:0000313" key="3">
    <source>
        <dbReference type="EMBL" id="KPU45607.1"/>
    </source>
</evidence>
<feature type="chain" id="PRO_5038663026" evidence="1">
    <location>
        <begin position="23"/>
        <end position="756"/>
    </location>
</feature>
<dbReference type="InterPro" id="IPR029045">
    <property type="entry name" value="ClpP/crotonase-like_dom_sf"/>
</dbReference>
<sequence length="756" mass="87922">MKRLILLLLTGMILLVSCSDVTGDKEITADEWGNKIFEVSELRKDFKEFEETVKLRHPMDFTDKEKINKIFEAQYKAINENMTEYEFYKVLAPIVSRLNCGNTVLNYSAELEDKRYYHKKYFPLYMYTTGDGIYSDHGNNYMYKHARILSINGRDSRDILDTLKENISSDNGNMPYKNYIINSDFNNLYYKFIENADIYEVTFVDSQSGKVRYLYYNALDMEALDEKKFRADNDTKDIIFEIHLEMDFAVLKVKSFDMDIDEFKDTIDKSFLDIKDKNIHNLILDLRGNSGRNPYHAAYLLTYLINKPLLYLSRQTPGFDDLKTSLEPSLKAFSGNLYTLTDPGCTSAAAQLCALLKHNGIRTLIGSEERLLYSYMDDIEEIRLKNTGIRFSYPTKFISADVPDLRPFDGEVPHYIIDTQENNEGKDMVREKAYELIGEARRQRDTQEGIIYNKYPAGEIIRLEAVSNRTIAYINNSGYLIIRDIKENKEKRALIDFKVGEYDIDIKNNKIAYIRYSGEEFFDNNVYIYDVLTKERQALDTNTHAREVAFSPSGRYLAVEYGTSPMGFLRIYDIKNMKWLDITSGSMDLREGTREFKWAPGQDVLALSLWEFSDEYTPVMDGETYSSGLYHPSDNTYKELMKGTGEYGAVIEKWFSNNTLCIARTYYEDSSKNLYYLVNINDGNIKEINKYEAVPKLPDSAPIEVKWAYYNASPDNKTILYSFHDITLKCQVIMAWDIEKNISYKVCEGYNPKWIE</sequence>
<evidence type="ECO:0000259" key="2">
    <source>
        <dbReference type="Pfam" id="PF03572"/>
    </source>
</evidence>
<keyword evidence="4" id="KW-1185">Reference proteome</keyword>
<dbReference type="GO" id="GO:0006508">
    <property type="term" value="P:proteolysis"/>
    <property type="evidence" value="ECO:0007669"/>
    <property type="project" value="InterPro"/>
</dbReference>
<dbReference type="STRING" id="36849.OXPF_08400"/>
<dbReference type="EMBL" id="LKET01000021">
    <property type="protein sequence ID" value="KPU45607.1"/>
    <property type="molecule type" value="Genomic_DNA"/>
</dbReference>
<proteinExistence type="predicted"/>
<reference evidence="3 4" key="1">
    <citation type="submission" date="2015-09" db="EMBL/GenBank/DDBJ databases">
        <title>Genome sequence of Oxobacter pfennigii DSM 3222.</title>
        <authorList>
            <person name="Poehlein A."/>
            <person name="Bengelsdorf F.R."/>
            <person name="Schiel-Bengelsdorf B."/>
            <person name="Duerre P."/>
            <person name="Daniel R."/>
        </authorList>
    </citation>
    <scope>NUCLEOTIDE SEQUENCE [LARGE SCALE GENOMIC DNA]</scope>
    <source>
        <strain evidence="3 4">DSM 3222</strain>
    </source>
</reference>
<evidence type="ECO:0000313" key="4">
    <source>
        <dbReference type="Proteomes" id="UP000050326"/>
    </source>
</evidence>
<dbReference type="InterPro" id="IPR015943">
    <property type="entry name" value="WD40/YVTN_repeat-like_dom_sf"/>
</dbReference>
<dbReference type="Pfam" id="PF03572">
    <property type="entry name" value="Peptidase_S41"/>
    <property type="match status" value="1"/>
</dbReference>